<organism evidence="2 3">
    <name type="scientific">Magnetofaba australis IT-1</name>
    <dbReference type="NCBI Taxonomy" id="1434232"/>
    <lineage>
        <taxon>Bacteria</taxon>
        <taxon>Pseudomonadati</taxon>
        <taxon>Pseudomonadota</taxon>
        <taxon>Magnetococcia</taxon>
        <taxon>Magnetococcales</taxon>
        <taxon>Magnetococcaceae</taxon>
        <taxon>Magnetofaba</taxon>
    </lineage>
</organism>
<proteinExistence type="predicted"/>
<comment type="caution">
    <text evidence="2">The sequence shown here is derived from an EMBL/GenBank/DDBJ whole genome shotgun (WGS) entry which is preliminary data.</text>
</comment>
<keyword evidence="3" id="KW-1185">Reference proteome</keyword>
<dbReference type="GO" id="GO:0020037">
    <property type="term" value="F:heme binding"/>
    <property type="evidence" value="ECO:0007669"/>
    <property type="project" value="InterPro"/>
</dbReference>
<dbReference type="InterPro" id="IPR024096">
    <property type="entry name" value="NO_sig/Golgi_transp_ligand-bd"/>
</dbReference>
<sequence>MLGIVFTEFSQMVEEAFSIDMLDDIIDMAENPHDGSYTAMGVYAHDELVALVGALSQKTGQPPEALVEAFGVHLLGRFRVLYPDFFSGKSDAFEFLEGIESTIHTHVRKLYPSAELPVITFTRDGDKIMRLSYKSSRPFAPLALGLVKGAMAHFNEPAEVEMSGSANDAVITITRQG</sequence>
<dbReference type="RefSeq" id="WP_085444890.1">
    <property type="nucleotide sequence ID" value="NZ_LVJN01000020.1"/>
</dbReference>
<name>A0A1Y2K312_9PROT</name>
<dbReference type="Proteomes" id="UP000194003">
    <property type="component" value="Unassembled WGS sequence"/>
</dbReference>
<dbReference type="SUPFAM" id="SSF111126">
    <property type="entry name" value="Ligand-binding domain in the NO signalling and Golgi transport"/>
    <property type="match status" value="1"/>
</dbReference>
<accession>A0A1Y2K312</accession>
<protein>
    <submittedName>
        <fullName evidence="2">Putative heme NO binding domain-containing protein</fullName>
    </submittedName>
</protein>
<dbReference type="Pfam" id="PF07700">
    <property type="entry name" value="HNOB"/>
    <property type="match status" value="1"/>
</dbReference>
<feature type="domain" description="Heme NO-binding" evidence="1">
    <location>
        <begin position="3"/>
        <end position="161"/>
    </location>
</feature>
<dbReference type="InterPro" id="IPR038158">
    <property type="entry name" value="H-NOX_domain_sf"/>
</dbReference>
<dbReference type="Gene3D" id="3.90.1520.10">
    <property type="entry name" value="H-NOX domain"/>
    <property type="match status" value="1"/>
</dbReference>
<dbReference type="InterPro" id="IPR011644">
    <property type="entry name" value="Heme_NO-bd"/>
</dbReference>
<evidence type="ECO:0000259" key="1">
    <source>
        <dbReference type="Pfam" id="PF07700"/>
    </source>
</evidence>
<evidence type="ECO:0000313" key="2">
    <source>
        <dbReference type="EMBL" id="OSM02411.1"/>
    </source>
</evidence>
<dbReference type="AlphaFoldDB" id="A0A1Y2K312"/>
<evidence type="ECO:0000313" key="3">
    <source>
        <dbReference type="Proteomes" id="UP000194003"/>
    </source>
</evidence>
<dbReference type="EMBL" id="LVJN01000020">
    <property type="protein sequence ID" value="OSM02411.1"/>
    <property type="molecule type" value="Genomic_DNA"/>
</dbReference>
<dbReference type="STRING" id="1434232.MAIT1_02554"/>
<gene>
    <name evidence="2" type="ORF">MAIT1_02554</name>
</gene>
<dbReference type="OrthoDB" id="7266652at2"/>
<reference evidence="2 3" key="1">
    <citation type="journal article" date="2016" name="BMC Genomics">
        <title>Combined genomic and structural analyses of a cultured magnetotactic bacterium reveals its niche adaptation to a dynamic environment.</title>
        <authorList>
            <person name="Araujo A.C."/>
            <person name="Morillo V."/>
            <person name="Cypriano J."/>
            <person name="Teixeira L.C."/>
            <person name="Leao P."/>
            <person name="Lyra S."/>
            <person name="Almeida L.G."/>
            <person name="Bazylinski D.A."/>
            <person name="Vasconcellos A.T."/>
            <person name="Abreu F."/>
            <person name="Lins U."/>
        </authorList>
    </citation>
    <scope>NUCLEOTIDE SEQUENCE [LARGE SCALE GENOMIC DNA]</scope>
    <source>
        <strain evidence="2 3">IT-1</strain>
    </source>
</reference>